<evidence type="ECO:0000313" key="2">
    <source>
        <dbReference type="WBParaSite" id="PSAMB.scaffold1615size29338.g14095.t1"/>
    </source>
</evidence>
<keyword evidence="1" id="KW-1185">Reference proteome</keyword>
<dbReference type="WBParaSite" id="PSAMB.scaffold1615size29338.g14095.t1">
    <property type="protein sequence ID" value="PSAMB.scaffold1615size29338.g14095.t1"/>
    <property type="gene ID" value="PSAMB.scaffold1615size29338.g14095"/>
</dbReference>
<dbReference type="Proteomes" id="UP000887566">
    <property type="component" value="Unplaced"/>
</dbReference>
<name>A0A914V7X4_9BILA</name>
<sequence>MLMRPRPKPIVEVGGVVDGTLSNAWMAGGDGDGERSTESIPLCLPVSVQPGNGDIVEVPLGADTTAKDVVDFCTKGETDSWWILVADLNGQCSPDATVEGKYPCGDGGTLKSFRDLIAPATMPMFTTAPMFARCNPAFGALQPRAYGSTMAAVASPFVNRYRV</sequence>
<proteinExistence type="predicted"/>
<dbReference type="AlphaFoldDB" id="A0A914V7X4"/>
<evidence type="ECO:0000313" key="1">
    <source>
        <dbReference type="Proteomes" id="UP000887566"/>
    </source>
</evidence>
<protein>
    <submittedName>
        <fullName evidence="2">Uncharacterized protein</fullName>
    </submittedName>
</protein>
<organism evidence="1 2">
    <name type="scientific">Plectus sambesii</name>
    <dbReference type="NCBI Taxonomy" id="2011161"/>
    <lineage>
        <taxon>Eukaryota</taxon>
        <taxon>Metazoa</taxon>
        <taxon>Ecdysozoa</taxon>
        <taxon>Nematoda</taxon>
        <taxon>Chromadorea</taxon>
        <taxon>Plectida</taxon>
        <taxon>Plectina</taxon>
        <taxon>Plectoidea</taxon>
        <taxon>Plectidae</taxon>
        <taxon>Plectus</taxon>
    </lineage>
</organism>
<reference evidence="2" key="1">
    <citation type="submission" date="2022-11" db="UniProtKB">
        <authorList>
            <consortium name="WormBaseParasite"/>
        </authorList>
    </citation>
    <scope>IDENTIFICATION</scope>
</reference>
<accession>A0A914V7X4</accession>